<accession>A0ABY6B0D8</accession>
<dbReference type="SUPFAM" id="SSF55331">
    <property type="entry name" value="Tautomerase/MIF"/>
    <property type="match status" value="1"/>
</dbReference>
<proteinExistence type="predicted"/>
<dbReference type="Gene3D" id="3.30.429.10">
    <property type="entry name" value="Macrophage Migration Inhibitory Factor"/>
    <property type="match status" value="1"/>
</dbReference>
<dbReference type="InterPro" id="IPR037479">
    <property type="entry name" value="Tauto_MSAD"/>
</dbReference>
<gene>
    <name evidence="1" type="ORF">N4261_01470</name>
</gene>
<dbReference type="RefSeq" id="WP_261758469.1">
    <property type="nucleotide sequence ID" value="NZ_CP104562.2"/>
</dbReference>
<sequence length="110" mass="12194">MIDALHEAMKEALGVPDDDHDIRYQEHRAAHCRVPGGKTAEYLLVMVHMFPGRSLQAKRALYRAIVRRFSEVGLPAAEINILLNAPPLEDFGLRGGQAACDLDLGFKVDL</sequence>
<keyword evidence="2" id="KW-1185">Reference proteome</keyword>
<evidence type="ECO:0000313" key="1">
    <source>
        <dbReference type="EMBL" id="UXH78638.1"/>
    </source>
</evidence>
<dbReference type="Pfam" id="PF14552">
    <property type="entry name" value="Tautomerase_2"/>
    <property type="match status" value="1"/>
</dbReference>
<dbReference type="EMBL" id="CP104562">
    <property type="protein sequence ID" value="UXH78638.1"/>
    <property type="molecule type" value="Genomic_DNA"/>
</dbReference>
<dbReference type="PANTHER" id="PTHR38460">
    <property type="entry name" value="TAUTOMERASE YOLI-RELATED"/>
    <property type="match status" value="1"/>
</dbReference>
<reference evidence="1" key="1">
    <citation type="submission" date="2022-10" db="EMBL/GenBank/DDBJ databases">
        <title>Characterization and whole genome sequencing of a new Roseateles species, isolated from fresh water.</title>
        <authorList>
            <person name="Guliayeva D.Y."/>
            <person name="Akhremchuk A.E."/>
            <person name="Sikolenko M.A."/>
            <person name="Valentovich L.N."/>
            <person name="Sidarenka A.V."/>
        </authorList>
    </citation>
    <scope>NUCLEOTIDE SEQUENCE</scope>
    <source>
        <strain evidence="1">BIM B-1768</strain>
    </source>
</reference>
<dbReference type="PANTHER" id="PTHR38460:SF1">
    <property type="entry name" value="TAUTOMERASE YOLI-RELATED"/>
    <property type="match status" value="1"/>
</dbReference>
<organism evidence="1 2">
    <name type="scientific">Roseateles amylovorans</name>
    <dbReference type="NCBI Taxonomy" id="2978473"/>
    <lineage>
        <taxon>Bacteria</taxon>
        <taxon>Pseudomonadati</taxon>
        <taxon>Pseudomonadota</taxon>
        <taxon>Betaproteobacteria</taxon>
        <taxon>Burkholderiales</taxon>
        <taxon>Sphaerotilaceae</taxon>
        <taxon>Roseateles</taxon>
    </lineage>
</organism>
<name>A0ABY6B0D8_9BURK</name>
<evidence type="ECO:0000313" key="2">
    <source>
        <dbReference type="Proteomes" id="UP001064933"/>
    </source>
</evidence>
<protein>
    <submittedName>
        <fullName evidence="1">Tautomerase family protein</fullName>
    </submittedName>
</protein>
<dbReference type="Proteomes" id="UP001064933">
    <property type="component" value="Chromosome"/>
</dbReference>
<dbReference type="InterPro" id="IPR014347">
    <property type="entry name" value="Tautomerase/MIF_sf"/>
</dbReference>